<name>A0A6C0C6T8_9ZZZZ</name>
<dbReference type="EMBL" id="MN739344">
    <property type="protein sequence ID" value="QHS99484.1"/>
    <property type="molecule type" value="Genomic_DNA"/>
</dbReference>
<dbReference type="AlphaFoldDB" id="A0A6C0C6T8"/>
<evidence type="ECO:0000313" key="2">
    <source>
        <dbReference type="EMBL" id="QHS99484.1"/>
    </source>
</evidence>
<protein>
    <submittedName>
        <fullName evidence="2">Uncharacterized protein</fullName>
    </submittedName>
</protein>
<evidence type="ECO:0000256" key="1">
    <source>
        <dbReference type="SAM" id="MobiDB-lite"/>
    </source>
</evidence>
<feature type="region of interest" description="Disordered" evidence="1">
    <location>
        <begin position="1"/>
        <end position="99"/>
    </location>
</feature>
<feature type="compositionally biased region" description="Acidic residues" evidence="1">
    <location>
        <begin position="23"/>
        <end position="96"/>
    </location>
</feature>
<accession>A0A6C0C6T8</accession>
<reference evidence="2" key="1">
    <citation type="journal article" date="2020" name="Nature">
        <title>Giant virus diversity and host interactions through global metagenomics.</title>
        <authorList>
            <person name="Schulz F."/>
            <person name="Roux S."/>
            <person name="Paez-Espino D."/>
            <person name="Jungbluth S."/>
            <person name="Walsh D.A."/>
            <person name="Denef V.J."/>
            <person name="McMahon K.D."/>
            <person name="Konstantinidis K.T."/>
            <person name="Eloe-Fadrosh E.A."/>
            <person name="Kyrpides N.C."/>
            <person name="Woyke T."/>
        </authorList>
    </citation>
    <scope>NUCLEOTIDE SEQUENCE</scope>
    <source>
        <strain evidence="2">GVMAG-M-3300020187-37</strain>
    </source>
</reference>
<organism evidence="2">
    <name type="scientific">viral metagenome</name>
    <dbReference type="NCBI Taxonomy" id="1070528"/>
    <lineage>
        <taxon>unclassified sequences</taxon>
        <taxon>metagenomes</taxon>
        <taxon>organismal metagenomes</taxon>
    </lineage>
</organism>
<feature type="compositionally biased region" description="Polar residues" evidence="1">
    <location>
        <begin position="1"/>
        <end position="21"/>
    </location>
</feature>
<sequence>MSETLDLTTVTDEPVESNIQVEITDDPEEPVPDAEESVPDAEEEEEPVPDTEEPEPVPDAEEEEEEEEAVEEPEEDVSEELPEEPVEEPVEEDVSEEPVAPVEQVAADIRSILTEVPTITVETSEPIVTDNLCSLKTLVDVLGKWSGNEIRRRHVENLLKEGTEVDENLDDIEKVVEVLKLWIGEGGPTFKEHNHFKKLDEYTLSGESSNLSEEKKVEVLKTLTELTINVSHRRKNDEEIQNVMNNLY</sequence>
<proteinExistence type="predicted"/>